<accession>A0A8S0WAC0</accession>
<name>A0A8S0WAC0_CYCAE</name>
<evidence type="ECO:0000313" key="5">
    <source>
        <dbReference type="Proteomes" id="UP000467700"/>
    </source>
</evidence>
<gene>
    <name evidence="4" type="ORF">AAE3_LOCUS5134</name>
</gene>
<protein>
    <recommendedName>
        <fullName evidence="6">WD40 repeat-like protein</fullName>
    </recommendedName>
</protein>
<evidence type="ECO:0000256" key="2">
    <source>
        <dbReference type="ARBA" id="ARBA00022737"/>
    </source>
</evidence>
<dbReference type="GO" id="GO:0080008">
    <property type="term" value="C:Cul4-RING E3 ubiquitin ligase complex"/>
    <property type="evidence" value="ECO:0007669"/>
    <property type="project" value="TreeGrafter"/>
</dbReference>
<dbReference type="SMART" id="SM00320">
    <property type="entry name" value="WD40"/>
    <property type="match status" value="4"/>
</dbReference>
<proteinExistence type="predicted"/>
<organism evidence="4 5">
    <name type="scientific">Cyclocybe aegerita</name>
    <name type="common">Black poplar mushroom</name>
    <name type="synonym">Agrocybe aegerita</name>
    <dbReference type="NCBI Taxonomy" id="1973307"/>
    <lineage>
        <taxon>Eukaryota</taxon>
        <taxon>Fungi</taxon>
        <taxon>Dikarya</taxon>
        <taxon>Basidiomycota</taxon>
        <taxon>Agaricomycotina</taxon>
        <taxon>Agaricomycetes</taxon>
        <taxon>Agaricomycetidae</taxon>
        <taxon>Agaricales</taxon>
        <taxon>Agaricineae</taxon>
        <taxon>Bolbitiaceae</taxon>
        <taxon>Cyclocybe</taxon>
    </lineage>
</organism>
<dbReference type="InterPro" id="IPR001680">
    <property type="entry name" value="WD40_rpt"/>
</dbReference>
<keyword evidence="5" id="KW-1185">Reference proteome</keyword>
<dbReference type="Proteomes" id="UP000467700">
    <property type="component" value="Unassembled WGS sequence"/>
</dbReference>
<dbReference type="GO" id="GO:0045717">
    <property type="term" value="P:negative regulation of fatty acid biosynthetic process"/>
    <property type="evidence" value="ECO:0007669"/>
    <property type="project" value="TreeGrafter"/>
</dbReference>
<keyword evidence="2" id="KW-0677">Repeat</keyword>
<dbReference type="GO" id="GO:0005737">
    <property type="term" value="C:cytoplasm"/>
    <property type="evidence" value="ECO:0007669"/>
    <property type="project" value="TreeGrafter"/>
</dbReference>
<dbReference type="InterPro" id="IPR036322">
    <property type="entry name" value="WD40_repeat_dom_sf"/>
</dbReference>
<comment type="caution">
    <text evidence="4">The sequence shown here is derived from an EMBL/GenBank/DDBJ whole genome shotgun (WGS) entry which is preliminary data.</text>
</comment>
<sequence>MEGFWPLEETVYPRIYLWDFHQEDVKKPSFALRGIKGNIFSLAFSATNKYLLCAGTFERILKYDVGHIGTSVPSLAPAAVDQVFRDHSESIRAVTCHPTHDELFISASEDGTIRLHDCRQPNPSPQRLMQEVIETENEVTSVQYHPTVDNLFVTSDGWGAVCLRDTRMSFGAMLKRSGEGVVQTYNTKLAKAAAKYLSNPESSSVTFDRDGSRIAVTFTHYLPTIYSISDPNPIAVLSGQRLPDGTPLPPGQRGYSNSCTMKHGAFGGPGLDIDDMYAGGSDDFYAYIWKIPSVRQLQEQRKTISAHDWAVYDASSVAFTEGRLDTKILPVEISTPWCRLTGHDSIVNTIVFHPHFLHVVTAGVEKNVLLHSPTPSSPCTENLPLSPAEVRQLDDADAEEDRVSYLSALMGIGIRDGPSEDDSERRTLSLFDS</sequence>
<dbReference type="EMBL" id="CACVBS010000037">
    <property type="protein sequence ID" value="CAA7262966.1"/>
    <property type="molecule type" value="Genomic_DNA"/>
</dbReference>
<dbReference type="PROSITE" id="PS50082">
    <property type="entry name" value="WD_REPEATS_2"/>
    <property type="match status" value="1"/>
</dbReference>
<dbReference type="OrthoDB" id="4869960at2759"/>
<keyword evidence="1 3" id="KW-0853">WD repeat</keyword>
<dbReference type="PANTHER" id="PTHR15574">
    <property type="entry name" value="WD REPEAT DOMAIN-CONTAINING FAMILY"/>
    <property type="match status" value="1"/>
</dbReference>
<evidence type="ECO:0000256" key="1">
    <source>
        <dbReference type="ARBA" id="ARBA00022574"/>
    </source>
</evidence>
<evidence type="ECO:0008006" key="6">
    <source>
        <dbReference type="Google" id="ProtNLM"/>
    </source>
</evidence>
<dbReference type="PANTHER" id="PTHR15574:SF40">
    <property type="entry name" value="WD AND TETRATRICOPEPTIDE REPEATS PROTEIN 1"/>
    <property type="match status" value="1"/>
</dbReference>
<evidence type="ECO:0000256" key="3">
    <source>
        <dbReference type="PROSITE-ProRule" id="PRU00221"/>
    </source>
</evidence>
<dbReference type="Pfam" id="PF00400">
    <property type="entry name" value="WD40"/>
    <property type="match status" value="2"/>
</dbReference>
<dbReference type="InterPro" id="IPR045151">
    <property type="entry name" value="DCAF8"/>
</dbReference>
<dbReference type="SUPFAM" id="SSF50978">
    <property type="entry name" value="WD40 repeat-like"/>
    <property type="match status" value="1"/>
</dbReference>
<dbReference type="InterPro" id="IPR015943">
    <property type="entry name" value="WD40/YVTN_repeat-like_dom_sf"/>
</dbReference>
<evidence type="ECO:0000313" key="4">
    <source>
        <dbReference type="EMBL" id="CAA7262966.1"/>
    </source>
</evidence>
<feature type="repeat" description="WD" evidence="3">
    <location>
        <begin position="84"/>
        <end position="117"/>
    </location>
</feature>
<reference evidence="4 5" key="1">
    <citation type="submission" date="2020-01" db="EMBL/GenBank/DDBJ databases">
        <authorList>
            <person name="Gupta K D."/>
        </authorList>
    </citation>
    <scope>NUCLEOTIDE SEQUENCE [LARGE SCALE GENOMIC DNA]</scope>
</reference>
<dbReference type="Gene3D" id="2.130.10.10">
    <property type="entry name" value="YVTN repeat-like/Quinoprotein amine dehydrogenase"/>
    <property type="match status" value="2"/>
</dbReference>
<dbReference type="AlphaFoldDB" id="A0A8S0WAC0"/>